<dbReference type="Gene3D" id="3.40.50.1240">
    <property type="entry name" value="Phosphoglycerate mutase-like"/>
    <property type="match status" value="1"/>
</dbReference>
<evidence type="ECO:0000256" key="2">
    <source>
        <dbReference type="SAM" id="MobiDB-lite"/>
    </source>
</evidence>
<protein>
    <submittedName>
        <fullName evidence="4">Phosphoglycerate mutase-like protein</fullName>
    </submittedName>
</protein>
<proteinExistence type="inferred from homology"/>
<evidence type="ECO:0000313" key="5">
    <source>
        <dbReference type="Proteomes" id="UP000757232"/>
    </source>
</evidence>
<dbReference type="InterPro" id="IPR000560">
    <property type="entry name" value="His_Pase_clade-2"/>
</dbReference>
<sequence length="455" mass="48733">MSSADVGLLGVVVLARHGDRQGFYQDPFTYAASQTTITPLGNQQEFQLGQTLRSLYMEDGSSFLIQGINTTLFDEEQVKVRADAGDEGGVIFASAISLLQGLFPPTDNHNTTLADGTVVEAPLNGYQYVPIESVESDEDVSLEAWVDCDPFNDATAAFYNSSLFQQVASENADFLQSLPPFLDGRSVSLVNMWNIFDYMTVQSVHNATFANSLPDGYLPRARALANFHEYGVFSSPQIDGIGNIAGRAIVPSIIDGMERIANNSDPLKFMYEAISYKPFLSLFNMTGLAETYPELAGVVNYAAATVFELRPGNSSDDPVIRFRFKNGTDATNFTTFNLFGESGDVPLSLFKSKLQPAAINSTADWCAVCNNNADRGCAALAAAASAAVKEENDGRLSSAAAGAIGAAVTIGAFAAALALLAFLGLLSIGPKARRRARTNGSHSSTEKLDFERGPH</sequence>
<dbReference type="PANTHER" id="PTHR11567">
    <property type="entry name" value="ACID PHOSPHATASE-RELATED"/>
    <property type="match status" value="1"/>
</dbReference>
<feature type="transmembrane region" description="Helical" evidence="3">
    <location>
        <begin position="399"/>
        <end position="428"/>
    </location>
</feature>
<evidence type="ECO:0000256" key="3">
    <source>
        <dbReference type="SAM" id="Phobius"/>
    </source>
</evidence>
<reference evidence="4" key="1">
    <citation type="submission" date="2016-06" db="EMBL/GenBank/DDBJ databases">
        <title>Draft Genome sequence of the fungus Inonotus baumii.</title>
        <authorList>
            <person name="Zhu H."/>
            <person name="Lin W."/>
        </authorList>
    </citation>
    <scope>NUCLEOTIDE SEQUENCE</scope>
    <source>
        <strain evidence="4">821</strain>
    </source>
</reference>
<feature type="compositionally biased region" description="Basic and acidic residues" evidence="2">
    <location>
        <begin position="444"/>
        <end position="455"/>
    </location>
</feature>
<keyword evidence="3" id="KW-0812">Transmembrane</keyword>
<dbReference type="AlphaFoldDB" id="A0A9Q5I4C8"/>
<dbReference type="Proteomes" id="UP000757232">
    <property type="component" value="Unassembled WGS sequence"/>
</dbReference>
<dbReference type="InterPro" id="IPR050645">
    <property type="entry name" value="Histidine_acid_phosphatase"/>
</dbReference>
<organism evidence="4 5">
    <name type="scientific">Sanghuangporus baumii</name>
    <name type="common">Phellinus baumii</name>
    <dbReference type="NCBI Taxonomy" id="108892"/>
    <lineage>
        <taxon>Eukaryota</taxon>
        <taxon>Fungi</taxon>
        <taxon>Dikarya</taxon>
        <taxon>Basidiomycota</taxon>
        <taxon>Agaricomycotina</taxon>
        <taxon>Agaricomycetes</taxon>
        <taxon>Hymenochaetales</taxon>
        <taxon>Hymenochaetaceae</taxon>
        <taxon>Sanghuangporus</taxon>
    </lineage>
</organism>
<evidence type="ECO:0000256" key="1">
    <source>
        <dbReference type="ARBA" id="ARBA00005375"/>
    </source>
</evidence>
<comment type="caution">
    <text evidence="4">The sequence shown here is derived from an EMBL/GenBank/DDBJ whole genome shotgun (WGS) entry which is preliminary data.</text>
</comment>
<gene>
    <name evidence="4" type="ORF">A7U60_g1805</name>
</gene>
<name>A0A9Q5I4C8_SANBA</name>
<evidence type="ECO:0000313" key="4">
    <source>
        <dbReference type="EMBL" id="OCB90952.1"/>
    </source>
</evidence>
<comment type="similarity">
    <text evidence="1">Belongs to the histidine acid phosphatase family.</text>
</comment>
<accession>A0A9Q5I4C8</accession>
<dbReference type="PANTHER" id="PTHR11567:SF142">
    <property type="entry name" value="PHOSPHOGLYCERATE MUTASE-LIKE PROTEIN"/>
    <property type="match status" value="1"/>
</dbReference>
<dbReference type="OrthoDB" id="258392at2759"/>
<keyword evidence="5" id="KW-1185">Reference proteome</keyword>
<dbReference type="Pfam" id="PF00328">
    <property type="entry name" value="His_Phos_2"/>
    <property type="match status" value="1"/>
</dbReference>
<dbReference type="InterPro" id="IPR029033">
    <property type="entry name" value="His_PPase_superfam"/>
</dbReference>
<dbReference type="EMBL" id="LNZH02000112">
    <property type="protein sequence ID" value="OCB90952.1"/>
    <property type="molecule type" value="Genomic_DNA"/>
</dbReference>
<dbReference type="SUPFAM" id="SSF53254">
    <property type="entry name" value="Phosphoglycerate mutase-like"/>
    <property type="match status" value="1"/>
</dbReference>
<dbReference type="CDD" id="cd07061">
    <property type="entry name" value="HP_HAP_like"/>
    <property type="match status" value="1"/>
</dbReference>
<feature type="region of interest" description="Disordered" evidence="2">
    <location>
        <begin position="434"/>
        <end position="455"/>
    </location>
</feature>
<keyword evidence="3" id="KW-1133">Transmembrane helix</keyword>
<dbReference type="GO" id="GO:0016791">
    <property type="term" value="F:phosphatase activity"/>
    <property type="evidence" value="ECO:0007669"/>
    <property type="project" value="TreeGrafter"/>
</dbReference>
<keyword evidence="3" id="KW-0472">Membrane</keyword>